<dbReference type="SUPFAM" id="SSF46689">
    <property type="entry name" value="Homeodomain-like"/>
    <property type="match status" value="1"/>
</dbReference>
<sequence>MGRPRRYDLDVLHDHARRLWIDMGIDDVTMRALSTESGASNGAVYHAFGSRSGLLARVWSTEAQKFLTFQRSRVVGALRDGDPVSALVTAALTPASYALEDADGARLLLSTNADRLMTPELDAEAEGRLRRLQRDLGALLIDLAEAMWGRRDRAAVTAVQYCVVDLPAALLLKNADITDPWPGTCSNTRSEESPRRHRP</sequence>
<feature type="domain" description="HTH tetR-type" evidence="3">
    <location>
        <begin position="6"/>
        <end position="66"/>
    </location>
</feature>
<dbReference type="EMBL" id="BSUO01000001">
    <property type="protein sequence ID" value="GMA41463.1"/>
    <property type="molecule type" value="Genomic_DNA"/>
</dbReference>
<dbReference type="Gene3D" id="1.10.357.10">
    <property type="entry name" value="Tetracycline Repressor, domain 2"/>
    <property type="match status" value="1"/>
</dbReference>
<dbReference type="InterPro" id="IPR009057">
    <property type="entry name" value="Homeodomain-like_sf"/>
</dbReference>
<feature type="DNA-binding region" description="H-T-H motif" evidence="2">
    <location>
        <begin position="29"/>
        <end position="48"/>
    </location>
</feature>
<gene>
    <name evidence="4" type="ORF">GCM10025883_35080</name>
</gene>
<reference evidence="5" key="1">
    <citation type="journal article" date="2019" name="Int. J. Syst. Evol. Microbiol.">
        <title>The Global Catalogue of Microorganisms (GCM) 10K type strain sequencing project: providing services to taxonomists for standard genome sequencing and annotation.</title>
        <authorList>
            <consortium name="The Broad Institute Genomics Platform"/>
            <consortium name="The Broad Institute Genome Sequencing Center for Infectious Disease"/>
            <person name="Wu L."/>
            <person name="Ma J."/>
        </authorList>
    </citation>
    <scope>NUCLEOTIDE SEQUENCE [LARGE SCALE GENOMIC DNA]</scope>
    <source>
        <strain evidence="5">NBRC 113072</strain>
    </source>
</reference>
<organism evidence="4 5">
    <name type="scientific">Mobilicoccus caccae</name>
    <dbReference type="NCBI Taxonomy" id="1859295"/>
    <lineage>
        <taxon>Bacteria</taxon>
        <taxon>Bacillati</taxon>
        <taxon>Actinomycetota</taxon>
        <taxon>Actinomycetes</taxon>
        <taxon>Micrococcales</taxon>
        <taxon>Dermatophilaceae</taxon>
        <taxon>Mobilicoccus</taxon>
    </lineage>
</organism>
<proteinExistence type="predicted"/>
<keyword evidence="5" id="KW-1185">Reference proteome</keyword>
<evidence type="ECO:0000256" key="1">
    <source>
        <dbReference type="ARBA" id="ARBA00023125"/>
    </source>
</evidence>
<evidence type="ECO:0000313" key="4">
    <source>
        <dbReference type="EMBL" id="GMA41463.1"/>
    </source>
</evidence>
<dbReference type="InterPro" id="IPR001647">
    <property type="entry name" value="HTH_TetR"/>
</dbReference>
<name>A0ABQ6IXQ7_9MICO</name>
<evidence type="ECO:0000259" key="3">
    <source>
        <dbReference type="PROSITE" id="PS50977"/>
    </source>
</evidence>
<dbReference type="Pfam" id="PF00440">
    <property type="entry name" value="TetR_N"/>
    <property type="match status" value="1"/>
</dbReference>
<dbReference type="RefSeq" id="WP_284305009.1">
    <property type="nucleotide sequence ID" value="NZ_BSUO01000001.1"/>
</dbReference>
<comment type="caution">
    <text evidence="4">The sequence shown here is derived from an EMBL/GenBank/DDBJ whole genome shotgun (WGS) entry which is preliminary data.</text>
</comment>
<keyword evidence="1 2" id="KW-0238">DNA-binding</keyword>
<evidence type="ECO:0000313" key="5">
    <source>
        <dbReference type="Proteomes" id="UP001157126"/>
    </source>
</evidence>
<dbReference type="Proteomes" id="UP001157126">
    <property type="component" value="Unassembled WGS sequence"/>
</dbReference>
<evidence type="ECO:0000256" key="2">
    <source>
        <dbReference type="PROSITE-ProRule" id="PRU00335"/>
    </source>
</evidence>
<accession>A0ABQ6IXQ7</accession>
<dbReference type="PROSITE" id="PS50977">
    <property type="entry name" value="HTH_TETR_2"/>
    <property type="match status" value="1"/>
</dbReference>
<protein>
    <submittedName>
        <fullName evidence="4">TetR family transcriptional regulator</fullName>
    </submittedName>
</protein>